<evidence type="ECO:0000313" key="3">
    <source>
        <dbReference type="EMBL" id="KAF0330900.1"/>
    </source>
</evidence>
<protein>
    <recommendedName>
        <fullName evidence="5">Secreted protein</fullName>
    </recommendedName>
</protein>
<sequence length="96" mass="10821">MTPRCVADTAQLVLVWLRHCCCGSPTVGFACASPHTVFRIAPCCQNAGCRKPIVFDVSTSRWKPRMRFAFGGRRPGPFESRSSWWSPPTRLQLSRH</sequence>
<feature type="region of interest" description="Disordered" evidence="1">
    <location>
        <begin position="73"/>
        <end position="96"/>
    </location>
</feature>
<gene>
    <name evidence="3" type="ORF">GQ607_001769</name>
</gene>
<comment type="caution">
    <text evidence="3">The sequence shown here is derived from an EMBL/GenBank/DDBJ whole genome shotgun (WGS) entry which is preliminary data.</text>
</comment>
<feature type="compositionally biased region" description="Polar residues" evidence="1">
    <location>
        <begin position="80"/>
        <end position="96"/>
    </location>
</feature>
<evidence type="ECO:0000256" key="1">
    <source>
        <dbReference type="SAM" id="MobiDB-lite"/>
    </source>
</evidence>
<evidence type="ECO:0000313" key="4">
    <source>
        <dbReference type="Proteomes" id="UP000434172"/>
    </source>
</evidence>
<keyword evidence="2" id="KW-0732">Signal</keyword>
<accession>A0A8H3WR95</accession>
<proteinExistence type="predicted"/>
<reference evidence="3 4" key="1">
    <citation type="submission" date="2019-12" db="EMBL/GenBank/DDBJ databases">
        <title>A genome sequence resource for the geographically widespread anthracnose pathogen Colletotrichum asianum.</title>
        <authorList>
            <person name="Meng Y."/>
        </authorList>
    </citation>
    <scope>NUCLEOTIDE SEQUENCE [LARGE SCALE GENOMIC DNA]</scope>
    <source>
        <strain evidence="3 4">ICMP 18580</strain>
    </source>
</reference>
<dbReference type="EMBL" id="WOWK01000005">
    <property type="protein sequence ID" value="KAF0330900.1"/>
    <property type="molecule type" value="Genomic_DNA"/>
</dbReference>
<keyword evidence="4" id="KW-1185">Reference proteome</keyword>
<evidence type="ECO:0000256" key="2">
    <source>
        <dbReference type="SAM" id="SignalP"/>
    </source>
</evidence>
<feature type="signal peptide" evidence="2">
    <location>
        <begin position="1"/>
        <end position="23"/>
    </location>
</feature>
<dbReference type="Proteomes" id="UP000434172">
    <property type="component" value="Unassembled WGS sequence"/>
</dbReference>
<name>A0A8H3WR95_9PEZI</name>
<organism evidence="3 4">
    <name type="scientific">Colletotrichum asianum</name>
    <dbReference type="NCBI Taxonomy" id="702518"/>
    <lineage>
        <taxon>Eukaryota</taxon>
        <taxon>Fungi</taxon>
        <taxon>Dikarya</taxon>
        <taxon>Ascomycota</taxon>
        <taxon>Pezizomycotina</taxon>
        <taxon>Sordariomycetes</taxon>
        <taxon>Hypocreomycetidae</taxon>
        <taxon>Glomerellales</taxon>
        <taxon>Glomerellaceae</taxon>
        <taxon>Colletotrichum</taxon>
        <taxon>Colletotrichum gloeosporioides species complex</taxon>
    </lineage>
</organism>
<evidence type="ECO:0008006" key="5">
    <source>
        <dbReference type="Google" id="ProtNLM"/>
    </source>
</evidence>
<feature type="chain" id="PRO_5034199109" description="Secreted protein" evidence="2">
    <location>
        <begin position="24"/>
        <end position="96"/>
    </location>
</feature>
<dbReference type="PROSITE" id="PS51257">
    <property type="entry name" value="PROKAR_LIPOPROTEIN"/>
    <property type="match status" value="1"/>
</dbReference>
<dbReference type="AlphaFoldDB" id="A0A8H3WR95"/>